<dbReference type="AlphaFoldDB" id="H2Y8K6"/>
<protein>
    <submittedName>
        <fullName evidence="2">Uncharacterized protein</fullName>
    </submittedName>
</protein>
<reference evidence="2" key="3">
    <citation type="submission" date="2025-09" db="UniProtKB">
        <authorList>
            <consortium name="Ensembl"/>
        </authorList>
    </citation>
    <scope>IDENTIFICATION</scope>
</reference>
<proteinExistence type="predicted"/>
<name>H2Y8K6_CIOSA</name>
<organism evidence="2 3">
    <name type="scientific">Ciona savignyi</name>
    <name type="common">Pacific transparent sea squirt</name>
    <dbReference type="NCBI Taxonomy" id="51511"/>
    <lineage>
        <taxon>Eukaryota</taxon>
        <taxon>Metazoa</taxon>
        <taxon>Chordata</taxon>
        <taxon>Tunicata</taxon>
        <taxon>Ascidiacea</taxon>
        <taxon>Phlebobranchia</taxon>
        <taxon>Cionidae</taxon>
        <taxon>Ciona</taxon>
    </lineage>
</organism>
<dbReference type="HOGENOM" id="CLU_2482675_0_0_1"/>
<evidence type="ECO:0000313" key="3">
    <source>
        <dbReference type="Proteomes" id="UP000007875"/>
    </source>
</evidence>
<dbReference type="InParanoid" id="H2Y8K6"/>
<feature type="region of interest" description="Disordered" evidence="1">
    <location>
        <begin position="40"/>
        <end position="87"/>
    </location>
</feature>
<reference evidence="2" key="2">
    <citation type="submission" date="2025-08" db="UniProtKB">
        <authorList>
            <consortium name="Ensembl"/>
        </authorList>
    </citation>
    <scope>IDENTIFICATION</scope>
</reference>
<dbReference type="Ensembl" id="ENSCSAVT00000001681.1">
    <property type="protein sequence ID" value="ENSCSAVP00000001654.1"/>
    <property type="gene ID" value="ENSCSAVG00000000955.1"/>
</dbReference>
<keyword evidence="3" id="KW-1185">Reference proteome</keyword>
<dbReference type="Proteomes" id="UP000007875">
    <property type="component" value="Unassembled WGS sequence"/>
</dbReference>
<evidence type="ECO:0000256" key="1">
    <source>
        <dbReference type="SAM" id="MobiDB-lite"/>
    </source>
</evidence>
<accession>H2Y8K6</accession>
<reference evidence="3" key="1">
    <citation type="submission" date="2003-08" db="EMBL/GenBank/DDBJ databases">
        <authorList>
            <person name="Birren B."/>
            <person name="Nusbaum C."/>
            <person name="Abebe A."/>
            <person name="Abouelleil A."/>
            <person name="Adekoya E."/>
            <person name="Ait-zahra M."/>
            <person name="Allen N."/>
            <person name="Allen T."/>
            <person name="An P."/>
            <person name="Anderson M."/>
            <person name="Anderson S."/>
            <person name="Arachchi H."/>
            <person name="Armbruster J."/>
            <person name="Bachantsang P."/>
            <person name="Baldwin J."/>
            <person name="Barry A."/>
            <person name="Bayul T."/>
            <person name="Blitshsteyn B."/>
            <person name="Bloom T."/>
            <person name="Blye J."/>
            <person name="Boguslavskiy L."/>
            <person name="Borowsky M."/>
            <person name="Boukhgalter B."/>
            <person name="Brunache A."/>
            <person name="Butler J."/>
            <person name="Calixte N."/>
            <person name="Calvo S."/>
            <person name="Camarata J."/>
            <person name="Campo K."/>
            <person name="Chang J."/>
            <person name="Cheshatsang Y."/>
            <person name="Citroen M."/>
            <person name="Collymore A."/>
            <person name="Considine T."/>
            <person name="Cook A."/>
            <person name="Cooke P."/>
            <person name="Corum B."/>
            <person name="Cuomo C."/>
            <person name="David R."/>
            <person name="Dawoe T."/>
            <person name="Degray S."/>
            <person name="Dodge S."/>
            <person name="Dooley K."/>
            <person name="Dorje P."/>
            <person name="Dorjee K."/>
            <person name="Dorris L."/>
            <person name="Duffey N."/>
            <person name="Dupes A."/>
            <person name="Elkins T."/>
            <person name="Engels R."/>
            <person name="Erickson J."/>
            <person name="Farina A."/>
            <person name="Faro S."/>
            <person name="Ferreira P."/>
            <person name="Fischer H."/>
            <person name="Fitzgerald M."/>
            <person name="Foley K."/>
            <person name="Gage D."/>
            <person name="Galagan J."/>
            <person name="Gearin G."/>
            <person name="Gnerre S."/>
            <person name="Gnirke A."/>
            <person name="Goyette A."/>
            <person name="Graham J."/>
            <person name="Grandbois E."/>
            <person name="Gyaltsen K."/>
            <person name="Hafez N."/>
            <person name="Hagopian D."/>
            <person name="Hagos B."/>
            <person name="Hall J."/>
            <person name="Hatcher B."/>
            <person name="Heller A."/>
            <person name="Higgins H."/>
            <person name="Honan T."/>
            <person name="Horn A."/>
            <person name="Houde N."/>
            <person name="Hughes L."/>
            <person name="Hulme W."/>
            <person name="Husby E."/>
            <person name="Iliev I."/>
            <person name="Jaffe D."/>
            <person name="Jones C."/>
            <person name="Kamal M."/>
            <person name="Kamat A."/>
            <person name="Kamvysselis M."/>
            <person name="Karlsson E."/>
            <person name="Kells C."/>
            <person name="Kieu A."/>
            <person name="Kisner P."/>
            <person name="Kodira C."/>
            <person name="Kulbokas E."/>
            <person name="Labutti K."/>
            <person name="Lama D."/>
            <person name="Landers T."/>
            <person name="Leger J."/>
            <person name="Levine S."/>
            <person name="Lewis D."/>
            <person name="Lewis T."/>
            <person name="Lindblad-toh K."/>
            <person name="Liu X."/>
            <person name="Lokyitsang T."/>
            <person name="Lokyitsang Y."/>
            <person name="Lucien O."/>
            <person name="Lui A."/>
            <person name="Ma L.J."/>
            <person name="Mabbitt R."/>
            <person name="Macdonald J."/>
            <person name="Maclean C."/>
            <person name="Major J."/>
            <person name="Manning J."/>
            <person name="Marabella R."/>
            <person name="Maru K."/>
            <person name="Matthews C."/>
            <person name="Mauceli E."/>
            <person name="Mccarthy M."/>
            <person name="Mcdonough S."/>
            <person name="Mcghee T."/>
            <person name="Meldrim J."/>
            <person name="Meneus L."/>
            <person name="Mesirov J."/>
            <person name="Mihalev A."/>
            <person name="Mihova T."/>
            <person name="Mikkelsen T."/>
            <person name="Mlenga V."/>
            <person name="Moru K."/>
            <person name="Mozes J."/>
            <person name="Mulrain L."/>
            <person name="Munson G."/>
            <person name="Naylor J."/>
            <person name="Newes C."/>
            <person name="Nguyen C."/>
            <person name="Nguyen N."/>
            <person name="Nguyen T."/>
            <person name="Nicol R."/>
            <person name="Nielsen C."/>
            <person name="Nizzari M."/>
            <person name="Norbu C."/>
            <person name="Norbu N."/>
            <person name="O'donnell P."/>
            <person name="Okoawo O."/>
            <person name="O'leary S."/>
            <person name="Omotosho B."/>
            <person name="O'neill K."/>
            <person name="Osman S."/>
            <person name="Parker S."/>
            <person name="Perrin D."/>
            <person name="Phunkhang P."/>
            <person name="Piqani B."/>
            <person name="Purcell S."/>
            <person name="Rachupka T."/>
            <person name="Ramasamy U."/>
            <person name="Rameau R."/>
            <person name="Ray V."/>
            <person name="Raymond C."/>
            <person name="Retta R."/>
            <person name="Richardson S."/>
            <person name="Rise C."/>
            <person name="Rodriguez J."/>
            <person name="Rogers J."/>
            <person name="Rogov P."/>
            <person name="Rutman M."/>
            <person name="Schupbach R."/>
            <person name="Seaman C."/>
            <person name="Settipalli S."/>
            <person name="Sharpe T."/>
            <person name="Sheridan J."/>
            <person name="Sherpa N."/>
            <person name="Shi J."/>
            <person name="Smirnov S."/>
            <person name="Smith C."/>
            <person name="Sougnez C."/>
            <person name="Spencer B."/>
            <person name="Stalker J."/>
            <person name="Stange-thomann N."/>
            <person name="Stavropoulos S."/>
            <person name="Stetson K."/>
            <person name="Stone C."/>
            <person name="Stone S."/>
            <person name="Stubbs M."/>
            <person name="Talamas J."/>
            <person name="Tchuinga P."/>
            <person name="Tenzing P."/>
            <person name="Tesfaye S."/>
            <person name="Theodore J."/>
            <person name="Thoulutsang Y."/>
            <person name="Topham K."/>
            <person name="Towey S."/>
            <person name="Tsamla T."/>
            <person name="Tsomo N."/>
            <person name="Vallee D."/>
            <person name="Vassiliev H."/>
            <person name="Venkataraman V."/>
            <person name="Vinson J."/>
            <person name="Vo A."/>
            <person name="Wade C."/>
            <person name="Wang S."/>
            <person name="Wangchuk T."/>
            <person name="Wangdi T."/>
            <person name="Whittaker C."/>
            <person name="Wilkinson J."/>
            <person name="Wu Y."/>
            <person name="Wyman D."/>
            <person name="Yadav S."/>
            <person name="Yang S."/>
            <person name="Yang X."/>
            <person name="Yeager S."/>
            <person name="Yee E."/>
            <person name="Young G."/>
            <person name="Zainoun J."/>
            <person name="Zembeck L."/>
            <person name="Zimmer A."/>
            <person name="Zody M."/>
            <person name="Lander E."/>
        </authorList>
    </citation>
    <scope>NUCLEOTIDE SEQUENCE [LARGE SCALE GENOMIC DNA]</scope>
</reference>
<sequence length="87" mass="9381">MKKCMNRSGSDELSFFSSGVFIYGRYLGAVSPCIPPTPASTPCVGDSPLPRPHVSPGPGIARRTRFDPRGRSIGRSCGASRRRNSRV</sequence>
<evidence type="ECO:0000313" key="2">
    <source>
        <dbReference type="Ensembl" id="ENSCSAVP00000001654.1"/>
    </source>
</evidence>